<keyword evidence="1" id="KW-0472">Membrane</keyword>
<name>A0A2A2GBX7_9BACT</name>
<keyword evidence="3" id="KW-1185">Reference proteome</keyword>
<dbReference type="RefSeq" id="WP_095605715.1">
    <property type="nucleotide sequence ID" value="NZ_NSKE01000003.1"/>
</dbReference>
<dbReference type="EMBL" id="NSKE01000003">
    <property type="protein sequence ID" value="PAU94848.1"/>
    <property type="molecule type" value="Genomic_DNA"/>
</dbReference>
<dbReference type="Proteomes" id="UP000218831">
    <property type="component" value="Unassembled WGS sequence"/>
</dbReference>
<evidence type="ECO:0008006" key="4">
    <source>
        <dbReference type="Google" id="ProtNLM"/>
    </source>
</evidence>
<evidence type="ECO:0000313" key="3">
    <source>
        <dbReference type="Proteomes" id="UP000218831"/>
    </source>
</evidence>
<accession>A0A2A2GBX7</accession>
<evidence type="ECO:0000256" key="1">
    <source>
        <dbReference type="SAM" id="Phobius"/>
    </source>
</evidence>
<proteinExistence type="predicted"/>
<comment type="caution">
    <text evidence="2">The sequence shown here is derived from an EMBL/GenBank/DDBJ whole genome shotgun (WGS) entry which is preliminary data.</text>
</comment>
<protein>
    <recommendedName>
        <fullName evidence="4">ABC transporter permease</fullName>
    </recommendedName>
</protein>
<gene>
    <name evidence="2" type="ORF">CK503_05085</name>
</gene>
<feature type="transmembrane region" description="Helical" evidence="1">
    <location>
        <begin position="100"/>
        <end position="126"/>
    </location>
</feature>
<dbReference type="OrthoDB" id="9836014at2"/>
<reference evidence="2 3" key="1">
    <citation type="submission" date="2017-08" db="EMBL/GenBank/DDBJ databases">
        <title>Aliifodinibius alkalisoli sp. nov., isolated from saline alkaline soil.</title>
        <authorList>
            <person name="Liu D."/>
            <person name="Zhang G."/>
        </authorList>
    </citation>
    <scope>NUCLEOTIDE SEQUENCE [LARGE SCALE GENOMIC DNA]</scope>
    <source>
        <strain evidence="2 3">WN023</strain>
    </source>
</reference>
<feature type="transmembrane region" description="Helical" evidence="1">
    <location>
        <begin position="170"/>
        <end position="187"/>
    </location>
</feature>
<dbReference type="AlphaFoldDB" id="A0A2A2GBX7"/>
<organism evidence="2 3">
    <name type="scientific">Fodinibius salipaludis</name>
    <dbReference type="NCBI Taxonomy" id="2032627"/>
    <lineage>
        <taxon>Bacteria</taxon>
        <taxon>Pseudomonadati</taxon>
        <taxon>Balneolota</taxon>
        <taxon>Balneolia</taxon>
        <taxon>Balneolales</taxon>
        <taxon>Balneolaceae</taxon>
        <taxon>Fodinibius</taxon>
    </lineage>
</organism>
<keyword evidence="1" id="KW-1133">Transmembrane helix</keyword>
<feature type="transmembrane region" description="Helical" evidence="1">
    <location>
        <begin position="138"/>
        <end position="163"/>
    </location>
</feature>
<keyword evidence="1" id="KW-0812">Transmembrane</keyword>
<feature type="transmembrane region" description="Helical" evidence="1">
    <location>
        <begin position="237"/>
        <end position="256"/>
    </location>
</feature>
<sequence length="261" mass="28996">MIRFTIRTLLKNKMLWAWPGIFILFVVAIALWGGVSADPSSSSYVIKLGGFPLPNGIVINQLISITILISIIGIPTHFSENINPDRASLLLSKPISRDELFLSDFAGVFAFCFSYTLISVLLLTLLTSLHGVLFPLHHAIAIIVFLPLILLSYYITIVLFLILTNSYVGGVLLGYFLTGFSSLFLNVDSYLQMFGLTDTWFETLFQILSYLIPSAEAFQQIMSQIFANGLSGIDGSLLGFAFVSCVPFGLLAYYLFRKKQF</sequence>
<evidence type="ECO:0000313" key="2">
    <source>
        <dbReference type="EMBL" id="PAU94848.1"/>
    </source>
</evidence>
<feature type="transmembrane region" description="Helical" evidence="1">
    <location>
        <begin position="61"/>
        <end position="79"/>
    </location>
</feature>